<gene>
    <name evidence="1" type="ORF">L1987_80961</name>
</gene>
<reference evidence="2" key="1">
    <citation type="journal article" date="2022" name="Mol. Ecol. Resour.">
        <title>The genomes of chicory, endive, great burdock and yacon provide insights into Asteraceae palaeo-polyploidization history and plant inulin production.</title>
        <authorList>
            <person name="Fan W."/>
            <person name="Wang S."/>
            <person name="Wang H."/>
            <person name="Wang A."/>
            <person name="Jiang F."/>
            <person name="Liu H."/>
            <person name="Zhao H."/>
            <person name="Xu D."/>
            <person name="Zhang Y."/>
        </authorList>
    </citation>
    <scope>NUCLEOTIDE SEQUENCE [LARGE SCALE GENOMIC DNA]</scope>
    <source>
        <strain evidence="2">cv. Yunnan</strain>
    </source>
</reference>
<organism evidence="1 2">
    <name type="scientific">Smallanthus sonchifolius</name>
    <dbReference type="NCBI Taxonomy" id="185202"/>
    <lineage>
        <taxon>Eukaryota</taxon>
        <taxon>Viridiplantae</taxon>
        <taxon>Streptophyta</taxon>
        <taxon>Embryophyta</taxon>
        <taxon>Tracheophyta</taxon>
        <taxon>Spermatophyta</taxon>
        <taxon>Magnoliopsida</taxon>
        <taxon>eudicotyledons</taxon>
        <taxon>Gunneridae</taxon>
        <taxon>Pentapetalae</taxon>
        <taxon>asterids</taxon>
        <taxon>campanulids</taxon>
        <taxon>Asterales</taxon>
        <taxon>Asteraceae</taxon>
        <taxon>Asteroideae</taxon>
        <taxon>Heliantheae alliance</taxon>
        <taxon>Millerieae</taxon>
        <taxon>Smallanthus</taxon>
    </lineage>
</organism>
<reference evidence="1 2" key="2">
    <citation type="journal article" date="2022" name="Mol. Ecol. Resour.">
        <title>The genomes of chicory, endive, great burdock and yacon provide insights into Asteraceae paleo-polyploidization history and plant inulin production.</title>
        <authorList>
            <person name="Fan W."/>
            <person name="Wang S."/>
            <person name="Wang H."/>
            <person name="Wang A."/>
            <person name="Jiang F."/>
            <person name="Liu H."/>
            <person name="Zhao H."/>
            <person name="Xu D."/>
            <person name="Zhang Y."/>
        </authorList>
    </citation>
    <scope>NUCLEOTIDE SEQUENCE [LARGE SCALE GENOMIC DNA]</scope>
    <source>
        <strain evidence="2">cv. Yunnan</strain>
        <tissue evidence="1">Leaves</tissue>
    </source>
</reference>
<name>A0ACB8YPR3_9ASTR</name>
<evidence type="ECO:0000313" key="2">
    <source>
        <dbReference type="Proteomes" id="UP001056120"/>
    </source>
</evidence>
<protein>
    <submittedName>
        <fullName evidence="1">Uncharacterized protein</fullName>
    </submittedName>
</protein>
<dbReference type="Proteomes" id="UP001056120">
    <property type="component" value="Linkage Group LG27"/>
</dbReference>
<accession>A0ACB8YPR3</accession>
<evidence type="ECO:0000313" key="1">
    <source>
        <dbReference type="EMBL" id="KAI3687267.1"/>
    </source>
</evidence>
<comment type="caution">
    <text evidence="1">The sequence shown here is derived from an EMBL/GenBank/DDBJ whole genome shotgun (WGS) entry which is preliminary data.</text>
</comment>
<proteinExistence type="predicted"/>
<dbReference type="EMBL" id="CM042044">
    <property type="protein sequence ID" value="KAI3687267.1"/>
    <property type="molecule type" value="Genomic_DNA"/>
</dbReference>
<sequence length="132" mass="14200">MHVLSAQPVPKRPEKHVRKSVNTRLVANLCSCFTKALVTEADCVCMPPARSINSGTYFQQRSIMGLELHSNRGFDFQKSNRIKTGVLHGDGLDLMKPLSNNSYSRGDSSGGSLGASLSHARAMGAAPGARMI</sequence>
<keyword evidence="2" id="KW-1185">Reference proteome</keyword>